<dbReference type="AlphaFoldDB" id="A0A150F489"/>
<keyword evidence="2" id="KW-1185">Reference proteome</keyword>
<comment type="caution">
    <text evidence="1">The sequence shown here is derived from an EMBL/GenBank/DDBJ whole genome shotgun (WGS) entry which is preliminary data.</text>
</comment>
<evidence type="ECO:0000313" key="2">
    <source>
        <dbReference type="Proteomes" id="UP000075430"/>
    </source>
</evidence>
<evidence type="ECO:0000313" key="1">
    <source>
        <dbReference type="EMBL" id="KXZ15311.1"/>
    </source>
</evidence>
<reference evidence="2" key="1">
    <citation type="submission" date="2016-02" db="EMBL/GenBank/DDBJ databases">
        <authorList>
            <person name="Dunlap C."/>
        </authorList>
    </citation>
    <scope>NUCLEOTIDE SEQUENCE [LARGE SCALE GENOMIC DNA]</scope>
    <source>
        <strain evidence="2">NRRL B-41092</strain>
    </source>
</reference>
<dbReference type="EMBL" id="LSBA01000036">
    <property type="protein sequence ID" value="KXZ15311.1"/>
    <property type="molecule type" value="Genomic_DNA"/>
</dbReference>
<protein>
    <submittedName>
        <fullName evidence="1">Uncharacterized protein</fullName>
    </submittedName>
</protein>
<dbReference type="Proteomes" id="UP000075430">
    <property type="component" value="Unassembled WGS sequence"/>
</dbReference>
<proteinExistence type="predicted"/>
<gene>
    <name evidence="1" type="ORF">AXI58_03370</name>
</gene>
<sequence length="232" mass="28095">MGACVAQFFSHRLTLKRERKNSERVVYNELFAPILLEIYMYYDYQTAFRKDHFKGEVIQIWEKENQLEKINDHIGNNLKFASPKIIRAYNAVLRYEVMEDIAGIGKDQEQLALIEELLNELLRIAPFDNESKKELSKYRTYYFLFRMLTNYFHSIEDAKTILTNDFYFQNSKLSSNRIYKRLLSNTNLRYKKRYVQTLFRYKNEEDYFIKVLARKKDRKPLQIIMKRVQGEK</sequence>
<accession>A0A150F489</accession>
<dbReference type="STRING" id="1793963.AXI58_03370"/>
<organism evidence="1 2">
    <name type="scientific">Bacillus nakamurai</name>
    <dbReference type="NCBI Taxonomy" id="1793963"/>
    <lineage>
        <taxon>Bacteria</taxon>
        <taxon>Bacillati</taxon>
        <taxon>Bacillota</taxon>
        <taxon>Bacilli</taxon>
        <taxon>Bacillales</taxon>
        <taxon>Bacillaceae</taxon>
        <taxon>Bacillus</taxon>
    </lineage>
</organism>
<name>A0A150F489_9BACI</name>